<proteinExistence type="predicted"/>
<evidence type="ECO:0000313" key="1">
    <source>
        <dbReference type="EMBL" id="MBA4452329.1"/>
    </source>
</evidence>
<sequence>MATLSEQEQKEPLLEQFKETRNRTLEIVKTLEKDDFVVQTAFYMSPPKWHVGHVSWIYEAIMSKLDKDYEFYSKEFSEYLNSYYQQFGVPHDKGARGVISRPTVDQVFQYFNNVNQRVENFIKSKTLAKEDIRLITMGFHHECQHQELMIYDLQHLLADQYIPVKKNNRPTSVPVEKKSVSITGGIYVMGYSGDTYCYDIELPEHKVFLNDYKIDAFPITNSQYLEFMEDGGYNNYKYWLSDGWEKVKKNEWESPMYWEKIEGKWMVRDFLGLREINPNEPVCHVSYYEAEAYCKWSGKRLPTEAEWEKAACWNESKQQKTIFPWGDEQPNQQNSNLLESHLWGCTEVGAYPAGVSHYGCHQMIGDVWEWTSSEFTGYPGFKSGFDEYNDKWFTNQKVLRGGSFGTPKMSIRGSYRNFFRLDERWLFSGFRCAENA</sequence>
<accession>A0AC60VY25</accession>
<protein>
    <submittedName>
        <fullName evidence="1">Ergothioneine biosynthesis protein EgtB</fullName>
    </submittedName>
</protein>
<organism evidence="1 2">
    <name type="scientific">Candidatus Nitrosomaritimum aestuariumsis</name>
    <dbReference type="NCBI Taxonomy" id="3342354"/>
    <lineage>
        <taxon>Archaea</taxon>
        <taxon>Nitrososphaerota</taxon>
        <taxon>Nitrososphaeria</taxon>
        <taxon>Nitrosopumilales</taxon>
        <taxon>Nitrosopumilaceae</taxon>
        <taxon>Candidatus Nitrosomaritimum</taxon>
    </lineage>
</organism>
<comment type="caution">
    <text evidence="1">The sequence shown here is derived from an EMBL/GenBank/DDBJ whole genome shotgun (WGS) entry which is preliminary data.</text>
</comment>
<reference evidence="1 2" key="1">
    <citation type="journal article" date="2020" name="Appl. Environ. Microbiol.">
        <title>Genomic Characteristics of a Novel Species of Ammonia-Oxidizing Archaea from the Jiulong River Estuary.</title>
        <authorList>
            <person name="Zou D."/>
            <person name="Wan R."/>
            <person name="Han L."/>
            <person name="Xu M.N."/>
            <person name="Liu Y."/>
            <person name="Liu H."/>
            <person name="Kao S.J."/>
            <person name="Li M."/>
        </authorList>
    </citation>
    <scope>NUCLEOTIDE SEQUENCE [LARGE SCALE GENOMIC DNA]</scope>
    <source>
        <strain evidence="1">W1bin1</strain>
    </source>
</reference>
<name>A0AC60VY25_9ARCH</name>
<dbReference type="Proteomes" id="UP000559653">
    <property type="component" value="Unassembled WGS sequence"/>
</dbReference>
<evidence type="ECO:0000313" key="2">
    <source>
        <dbReference type="Proteomes" id="UP000559653"/>
    </source>
</evidence>
<dbReference type="EMBL" id="JACEMZ010000018">
    <property type="protein sequence ID" value="MBA4452329.1"/>
    <property type="molecule type" value="Genomic_DNA"/>
</dbReference>
<gene>
    <name evidence="1" type="ORF">H2B03_04045</name>
</gene>